<protein>
    <submittedName>
        <fullName evidence="3">ABC transporter, substrate binding protein (Amino acid)</fullName>
    </submittedName>
</protein>
<evidence type="ECO:0000259" key="2">
    <source>
        <dbReference type="SMART" id="SM00062"/>
    </source>
</evidence>
<organism evidence="3 4">
    <name type="scientific">Agrobacterium deltaense NCPPB 1641</name>
    <dbReference type="NCBI Taxonomy" id="1183425"/>
    <lineage>
        <taxon>Bacteria</taxon>
        <taxon>Pseudomonadati</taxon>
        <taxon>Pseudomonadota</taxon>
        <taxon>Alphaproteobacteria</taxon>
        <taxon>Hyphomicrobiales</taxon>
        <taxon>Rhizobiaceae</taxon>
        <taxon>Rhizobium/Agrobacterium group</taxon>
        <taxon>Agrobacterium</taxon>
    </lineage>
</organism>
<keyword evidence="1" id="KW-0732">Signal</keyword>
<dbReference type="Proteomes" id="UP000192140">
    <property type="component" value="Unassembled WGS sequence"/>
</dbReference>
<dbReference type="Gene3D" id="3.40.190.10">
    <property type="entry name" value="Periplasmic binding protein-like II"/>
    <property type="match status" value="2"/>
</dbReference>
<comment type="caution">
    <text evidence="3">The sequence shown here is derived from an EMBL/GenBank/DDBJ whole genome shotgun (WGS) entry which is preliminary data.</text>
</comment>
<dbReference type="InterPro" id="IPR001638">
    <property type="entry name" value="Solute-binding_3/MltF_N"/>
</dbReference>
<reference evidence="3" key="1">
    <citation type="submission" date="2016-01" db="EMBL/GenBank/DDBJ databases">
        <authorList>
            <person name="Regsiter A."/>
            <person name="william w."/>
        </authorList>
    </citation>
    <scope>NUCLEOTIDE SEQUENCE</scope>
    <source>
        <strain evidence="3">NCPPB 1641</strain>
    </source>
</reference>
<feature type="signal peptide" evidence="1">
    <location>
        <begin position="1"/>
        <end position="26"/>
    </location>
</feature>
<sequence length="244" mass="27324">MNRQGAAMGLIRFCLIFLALATPASAAKLFLTTEVYPPYNLQASDGSVRGVYFDQLRTVLEDTGTSYEVAVMPWARAIALARTQAMHCVFAAARTPEREKQFKWVTPIHIDRNILVARRNANIEASSLEEAKKYRVGTQRGDYTEALLEKLGFPQVDVGADFEITLHKLKAGRIDLMPMSESTFKSLPADTFREVITLTRQQLGLACNKSVPDEVIAKLQARLDRLIADGTQQRIFDRYNLVSP</sequence>
<accession>A0A1S7TIX9</accession>
<name>A0A1S7TIX9_9HYPH</name>
<keyword evidence="4" id="KW-1185">Reference proteome</keyword>
<dbReference type="SUPFAM" id="SSF53850">
    <property type="entry name" value="Periplasmic binding protein-like II"/>
    <property type="match status" value="1"/>
</dbReference>
<feature type="domain" description="Solute-binding protein family 3/N-terminal" evidence="2">
    <location>
        <begin position="28"/>
        <end position="243"/>
    </location>
</feature>
<evidence type="ECO:0000313" key="3">
    <source>
        <dbReference type="EMBL" id="CVI54491.1"/>
    </source>
</evidence>
<gene>
    <name evidence="3" type="ORF">AGR7A_Cc120005</name>
</gene>
<dbReference type="Pfam" id="PF00497">
    <property type="entry name" value="SBP_bac_3"/>
    <property type="match status" value="1"/>
</dbReference>
<feature type="chain" id="PRO_5012074404" evidence="1">
    <location>
        <begin position="27"/>
        <end position="244"/>
    </location>
</feature>
<evidence type="ECO:0000313" key="4">
    <source>
        <dbReference type="Proteomes" id="UP000192140"/>
    </source>
</evidence>
<dbReference type="SMART" id="SM00062">
    <property type="entry name" value="PBPb"/>
    <property type="match status" value="1"/>
</dbReference>
<dbReference type="AlphaFoldDB" id="A0A1S7TIX9"/>
<proteinExistence type="predicted"/>
<dbReference type="EMBL" id="FCNP01000004">
    <property type="protein sequence ID" value="CVI54491.1"/>
    <property type="molecule type" value="Genomic_DNA"/>
</dbReference>
<evidence type="ECO:0000256" key="1">
    <source>
        <dbReference type="SAM" id="SignalP"/>
    </source>
</evidence>
<dbReference type="PANTHER" id="PTHR38834">
    <property type="entry name" value="PERIPLASMIC SUBSTRATE BINDING PROTEIN FAMILY 3"/>
    <property type="match status" value="1"/>
</dbReference>
<dbReference type="PANTHER" id="PTHR38834:SF3">
    <property type="entry name" value="SOLUTE-BINDING PROTEIN FAMILY 3_N-TERMINAL DOMAIN-CONTAINING PROTEIN"/>
    <property type="match status" value="1"/>
</dbReference>